<dbReference type="Gene3D" id="4.10.1000.10">
    <property type="entry name" value="Zinc finger, CCCH-type"/>
    <property type="match status" value="2"/>
</dbReference>
<evidence type="ECO:0000256" key="5">
    <source>
        <dbReference type="PROSITE-ProRule" id="PRU00723"/>
    </source>
</evidence>
<dbReference type="SUPFAM" id="SSF90229">
    <property type="entry name" value="CCCH zinc finger"/>
    <property type="match status" value="2"/>
</dbReference>
<sequence length="141" mass="16560">MKQNTMKTGKKEIFKGYDIGYKYYSKDSSQYRQESQSKFKTELCRNLESGFCEFGDKCFFAHSIEELRGKSYLTVQKREKCKSFFEIGYCIMGNKCEFSHRDNSPDTAANSPNVSKRASRKCSEDTHKTPLFIDFESRRFH</sequence>
<accession>A0A1R2BAS5</accession>
<dbReference type="AlphaFoldDB" id="A0A1R2BAS5"/>
<evidence type="ECO:0000256" key="6">
    <source>
        <dbReference type="SAM" id="MobiDB-lite"/>
    </source>
</evidence>
<evidence type="ECO:0000256" key="1">
    <source>
        <dbReference type="ARBA" id="ARBA00022723"/>
    </source>
</evidence>
<dbReference type="InterPro" id="IPR036855">
    <property type="entry name" value="Znf_CCCH_sf"/>
</dbReference>
<evidence type="ECO:0000256" key="4">
    <source>
        <dbReference type="ARBA" id="ARBA00022833"/>
    </source>
</evidence>
<protein>
    <recommendedName>
        <fullName evidence="7">C3H1-type domain-containing protein</fullName>
    </recommendedName>
</protein>
<feature type="zinc finger region" description="C3H1-type" evidence="5">
    <location>
        <begin position="76"/>
        <end position="103"/>
    </location>
</feature>
<dbReference type="EMBL" id="MPUH01000790">
    <property type="protein sequence ID" value="OMJ73864.1"/>
    <property type="molecule type" value="Genomic_DNA"/>
</dbReference>
<feature type="domain" description="C3H1-type" evidence="7">
    <location>
        <begin position="76"/>
        <end position="103"/>
    </location>
</feature>
<dbReference type="OrthoDB" id="415459at2759"/>
<dbReference type="Proteomes" id="UP000187209">
    <property type="component" value="Unassembled WGS sequence"/>
</dbReference>
<keyword evidence="9" id="KW-1185">Reference proteome</keyword>
<evidence type="ECO:0000256" key="2">
    <source>
        <dbReference type="ARBA" id="ARBA00022737"/>
    </source>
</evidence>
<evidence type="ECO:0000256" key="3">
    <source>
        <dbReference type="ARBA" id="ARBA00022771"/>
    </source>
</evidence>
<feature type="compositionally biased region" description="Polar residues" evidence="6">
    <location>
        <begin position="105"/>
        <end position="116"/>
    </location>
</feature>
<reference evidence="8 9" key="1">
    <citation type="submission" date="2016-11" db="EMBL/GenBank/DDBJ databases">
        <title>The macronuclear genome of Stentor coeruleus: a giant cell with tiny introns.</title>
        <authorList>
            <person name="Slabodnick M."/>
            <person name="Ruby J.G."/>
            <person name="Reiff S.B."/>
            <person name="Swart E.C."/>
            <person name="Gosai S."/>
            <person name="Prabakaran S."/>
            <person name="Witkowska E."/>
            <person name="Larue G.E."/>
            <person name="Fisher S."/>
            <person name="Freeman R.M."/>
            <person name="Gunawardena J."/>
            <person name="Chu W."/>
            <person name="Stover N.A."/>
            <person name="Gregory B.D."/>
            <person name="Nowacki M."/>
            <person name="Derisi J."/>
            <person name="Roy S.W."/>
            <person name="Marshall W.F."/>
            <person name="Sood P."/>
        </authorList>
    </citation>
    <scope>NUCLEOTIDE SEQUENCE [LARGE SCALE GENOMIC DNA]</scope>
    <source>
        <strain evidence="8">WM001</strain>
    </source>
</reference>
<feature type="zinc finger region" description="C3H1-type" evidence="5">
    <location>
        <begin position="38"/>
        <end position="65"/>
    </location>
</feature>
<feature type="region of interest" description="Disordered" evidence="6">
    <location>
        <begin position="102"/>
        <end position="122"/>
    </location>
</feature>
<feature type="domain" description="C3H1-type" evidence="7">
    <location>
        <begin position="38"/>
        <end position="65"/>
    </location>
</feature>
<keyword evidence="2" id="KW-0677">Repeat</keyword>
<comment type="caution">
    <text evidence="8">The sequence shown here is derived from an EMBL/GenBank/DDBJ whole genome shotgun (WGS) entry which is preliminary data.</text>
</comment>
<dbReference type="InterPro" id="IPR045877">
    <property type="entry name" value="ZFP36-like"/>
</dbReference>
<dbReference type="GO" id="GO:0003729">
    <property type="term" value="F:mRNA binding"/>
    <property type="evidence" value="ECO:0007669"/>
    <property type="project" value="InterPro"/>
</dbReference>
<dbReference type="Pfam" id="PF00642">
    <property type="entry name" value="zf-CCCH"/>
    <property type="match status" value="2"/>
</dbReference>
<dbReference type="FunFam" id="4.10.1000.10:FF:000001">
    <property type="entry name" value="zinc finger CCCH domain-containing protein 15-like"/>
    <property type="match status" value="1"/>
</dbReference>
<keyword evidence="1 5" id="KW-0479">Metal-binding</keyword>
<organism evidence="8 9">
    <name type="scientific">Stentor coeruleus</name>
    <dbReference type="NCBI Taxonomy" id="5963"/>
    <lineage>
        <taxon>Eukaryota</taxon>
        <taxon>Sar</taxon>
        <taxon>Alveolata</taxon>
        <taxon>Ciliophora</taxon>
        <taxon>Postciliodesmatophora</taxon>
        <taxon>Heterotrichea</taxon>
        <taxon>Heterotrichida</taxon>
        <taxon>Stentoridae</taxon>
        <taxon>Stentor</taxon>
    </lineage>
</organism>
<evidence type="ECO:0000259" key="7">
    <source>
        <dbReference type="PROSITE" id="PS50103"/>
    </source>
</evidence>
<dbReference type="InterPro" id="IPR000571">
    <property type="entry name" value="Znf_CCCH"/>
</dbReference>
<gene>
    <name evidence="8" type="ORF">SteCoe_27343</name>
</gene>
<name>A0A1R2BAS5_9CILI</name>
<dbReference type="PANTHER" id="PTHR12547:SF18">
    <property type="entry name" value="PROTEIN TIS11"/>
    <property type="match status" value="1"/>
</dbReference>
<evidence type="ECO:0000313" key="9">
    <source>
        <dbReference type="Proteomes" id="UP000187209"/>
    </source>
</evidence>
<keyword evidence="3 5" id="KW-0863">Zinc-finger</keyword>
<dbReference type="PANTHER" id="PTHR12547">
    <property type="entry name" value="CCCH ZINC FINGER/TIS11-RELATED"/>
    <property type="match status" value="1"/>
</dbReference>
<keyword evidence="4 5" id="KW-0862">Zinc</keyword>
<proteinExistence type="predicted"/>
<evidence type="ECO:0000313" key="8">
    <source>
        <dbReference type="EMBL" id="OMJ73864.1"/>
    </source>
</evidence>
<dbReference type="GO" id="GO:0008270">
    <property type="term" value="F:zinc ion binding"/>
    <property type="evidence" value="ECO:0007669"/>
    <property type="project" value="UniProtKB-KW"/>
</dbReference>
<dbReference type="PROSITE" id="PS50103">
    <property type="entry name" value="ZF_C3H1"/>
    <property type="match status" value="2"/>
</dbReference>
<dbReference type="SMART" id="SM00356">
    <property type="entry name" value="ZnF_C3H1"/>
    <property type="match status" value="2"/>
</dbReference>